<organism evidence="6 7">
    <name type="scientific">Lactuca virosa</name>
    <dbReference type="NCBI Taxonomy" id="75947"/>
    <lineage>
        <taxon>Eukaryota</taxon>
        <taxon>Viridiplantae</taxon>
        <taxon>Streptophyta</taxon>
        <taxon>Embryophyta</taxon>
        <taxon>Tracheophyta</taxon>
        <taxon>Spermatophyta</taxon>
        <taxon>Magnoliopsida</taxon>
        <taxon>eudicotyledons</taxon>
        <taxon>Gunneridae</taxon>
        <taxon>Pentapetalae</taxon>
        <taxon>asterids</taxon>
        <taxon>campanulids</taxon>
        <taxon>Asterales</taxon>
        <taxon>Asteraceae</taxon>
        <taxon>Cichorioideae</taxon>
        <taxon>Cichorieae</taxon>
        <taxon>Lactucinae</taxon>
        <taxon>Lactuca</taxon>
    </lineage>
</organism>
<sequence length="244" mass="27649">MPGWMSHLKIWPASSSIHHRELDFRRSTPPSTTNTTIDDIVTIIFSNNFWNIDLETTIDLESDLLNMTSYLNTFSTSQRHTSATVGSVSASSCSSTSSVFASFVVDPKFEEEHFDGFALTTNGSEEFSPFVRRLPEFKLCVTQEGQKRWLMMHHLLQVESSLFSAPKSAPLTTTTPLLDTNRVIQQRIDVTQSYITKEGDEKENPVKNMGFRRFEKVEVVWTRVQQVVPRVEPGGAVVLMVRRG</sequence>
<evidence type="ECO:0000256" key="5">
    <source>
        <dbReference type="ARBA" id="ARBA00023136"/>
    </source>
</evidence>
<evidence type="ECO:0000256" key="1">
    <source>
        <dbReference type="ARBA" id="ARBA00004141"/>
    </source>
</evidence>
<dbReference type="Proteomes" id="UP001157418">
    <property type="component" value="Unassembled WGS sequence"/>
</dbReference>
<dbReference type="Pfam" id="PF03248">
    <property type="entry name" value="Rer1"/>
    <property type="match status" value="1"/>
</dbReference>
<comment type="subcellular location">
    <subcellularLocation>
        <location evidence="1">Membrane</location>
        <topology evidence="1">Multi-pass membrane protein</topology>
    </subcellularLocation>
</comment>
<gene>
    <name evidence="6" type="ORF">LVIROSA_LOCUS24381</name>
</gene>
<dbReference type="AlphaFoldDB" id="A0AAU9NJT6"/>
<name>A0AAU9NJT6_9ASTR</name>
<protein>
    <submittedName>
        <fullName evidence="6">Uncharacterized protein</fullName>
    </submittedName>
</protein>
<evidence type="ECO:0000256" key="3">
    <source>
        <dbReference type="ARBA" id="ARBA00022692"/>
    </source>
</evidence>
<reference evidence="6 7" key="1">
    <citation type="submission" date="2022-01" db="EMBL/GenBank/DDBJ databases">
        <authorList>
            <person name="Xiong W."/>
            <person name="Schranz E."/>
        </authorList>
    </citation>
    <scope>NUCLEOTIDE SEQUENCE [LARGE SCALE GENOMIC DNA]</scope>
</reference>
<evidence type="ECO:0000313" key="7">
    <source>
        <dbReference type="Proteomes" id="UP001157418"/>
    </source>
</evidence>
<dbReference type="EMBL" id="CAKMRJ010004445">
    <property type="protein sequence ID" value="CAH1438104.1"/>
    <property type="molecule type" value="Genomic_DNA"/>
</dbReference>
<proteinExistence type="inferred from homology"/>
<accession>A0AAU9NJT6</accession>
<evidence type="ECO:0000256" key="4">
    <source>
        <dbReference type="ARBA" id="ARBA00022989"/>
    </source>
</evidence>
<comment type="similarity">
    <text evidence="2">Belongs to the RER1 family.</text>
</comment>
<keyword evidence="3" id="KW-0812">Transmembrane</keyword>
<dbReference type="InterPro" id="IPR004932">
    <property type="entry name" value="Rer1"/>
</dbReference>
<dbReference type="GO" id="GO:0016020">
    <property type="term" value="C:membrane"/>
    <property type="evidence" value="ECO:0007669"/>
    <property type="project" value="UniProtKB-SubCell"/>
</dbReference>
<evidence type="ECO:0000256" key="2">
    <source>
        <dbReference type="ARBA" id="ARBA00006070"/>
    </source>
</evidence>
<keyword evidence="5" id="KW-0472">Membrane</keyword>
<comment type="caution">
    <text evidence="6">The sequence shown here is derived from an EMBL/GenBank/DDBJ whole genome shotgun (WGS) entry which is preliminary data.</text>
</comment>
<evidence type="ECO:0000313" key="6">
    <source>
        <dbReference type="EMBL" id="CAH1438104.1"/>
    </source>
</evidence>
<keyword evidence="7" id="KW-1185">Reference proteome</keyword>
<dbReference type="GO" id="GO:0005737">
    <property type="term" value="C:cytoplasm"/>
    <property type="evidence" value="ECO:0007669"/>
    <property type="project" value="UniProtKB-ARBA"/>
</dbReference>
<keyword evidence="4" id="KW-1133">Transmembrane helix</keyword>